<sequence>MTGGFSIIQLILSMLIFIVMFFGIGFLLNMLLRATWFMAFLYPIVVIFIVDNVSFLDYFFKAGTAFPALGHRLASLQLADILILASGLVGAIIAGIVMKILRKMGYQMF</sequence>
<dbReference type="Proteomes" id="UP000076021">
    <property type="component" value="Chromosome"/>
</dbReference>
<dbReference type="KEGG" id="rst:ATY39_09800"/>
<evidence type="ECO:0000313" key="1">
    <source>
        <dbReference type="EMBL" id="AMW99705.1"/>
    </source>
</evidence>
<dbReference type="AlphaFoldDB" id="A0A143HDZ2"/>
<reference evidence="2" key="2">
    <citation type="submission" date="2016-03" db="EMBL/GenBank/DDBJ databases">
        <authorList>
            <person name="Ploux O."/>
        </authorList>
    </citation>
    <scope>NUCLEOTIDE SEQUENCE [LARGE SCALE GENOMIC DNA]</scope>
    <source>
        <strain evidence="2">PP9</strain>
    </source>
</reference>
<accession>A0A143HDZ2</accession>
<proteinExistence type="predicted"/>
<organism evidence="1 2">
    <name type="scientific">Rummeliibacillus stabekisii</name>
    <dbReference type="NCBI Taxonomy" id="241244"/>
    <lineage>
        <taxon>Bacteria</taxon>
        <taxon>Bacillati</taxon>
        <taxon>Bacillota</taxon>
        <taxon>Bacilli</taxon>
        <taxon>Bacillales</taxon>
        <taxon>Caryophanaceae</taxon>
        <taxon>Rummeliibacillus</taxon>
    </lineage>
</organism>
<name>A0A143HDZ2_9BACL</name>
<keyword evidence="2" id="KW-1185">Reference proteome</keyword>
<protein>
    <submittedName>
        <fullName evidence="1">Uncharacterized protein</fullName>
    </submittedName>
</protein>
<reference evidence="1 2" key="1">
    <citation type="journal article" date="2016" name="Genome Announc.">
        <title>Whole-Genome Sequence of Rummeliibacillus stabekisii Strain PP9 Isolated from Antarctic Soil.</title>
        <authorList>
            <person name="da Mota F.F."/>
            <person name="Vollu R.E."/>
            <person name="Jurelevicius D."/>
            <person name="Seldin L."/>
        </authorList>
    </citation>
    <scope>NUCLEOTIDE SEQUENCE [LARGE SCALE GENOMIC DNA]</scope>
    <source>
        <strain evidence="1 2">PP9</strain>
    </source>
</reference>
<dbReference type="OrthoDB" id="2382309at2"/>
<dbReference type="RefSeq" id="WP_066789191.1">
    <property type="nucleotide sequence ID" value="NZ_BJVD01000004.1"/>
</dbReference>
<dbReference type="EMBL" id="CP014806">
    <property type="protein sequence ID" value="AMW99705.1"/>
    <property type="molecule type" value="Genomic_DNA"/>
</dbReference>
<dbReference type="InterPro" id="IPR025917">
    <property type="entry name" value="YuiB"/>
</dbReference>
<gene>
    <name evidence="1" type="ORF">ATY39_09800</name>
</gene>
<dbReference type="STRING" id="241244.ATY39_09800"/>
<evidence type="ECO:0000313" key="2">
    <source>
        <dbReference type="Proteomes" id="UP000076021"/>
    </source>
</evidence>
<dbReference type="Pfam" id="PF14068">
    <property type="entry name" value="YuiB"/>
    <property type="match status" value="1"/>
</dbReference>